<keyword evidence="1" id="KW-0812">Transmembrane</keyword>
<dbReference type="AlphaFoldDB" id="W0FQ59"/>
<feature type="transmembrane region" description="Helical" evidence="1">
    <location>
        <begin position="12"/>
        <end position="32"/>
    </location>
</feature>
<organism evidence="2">
    <name type="scientific">uncultured bacterium Contig1477</name>
    <dbReference type="NCBI Taxonomy" id="1393434"/>
    <lineage>
        <taxon>Bacteria</taxon>
        <taxon>environmental samples</taxon>
    </lineage>
</organism>
<evidence type="ECO:0000313" key="2">
    <source>
        <dbReference type="EMBL" id="AHF24947.1"/>
    </source>
</evidence>
<accession>W0FQ59</accession>
<keyword evidence="1" id="KW-1133">Transmembrane helix</keyword>
<evidence type="ECO:0000256" key="1">
    <source>
        <dbReference type="SAM" id="Phobius"/>
    </source>
</evidence>
<dbReference type="InterPro" id="IPR043751">
    <property type="entry name" value="DUF5696"/>
</dbReference>
<protein>
    <submittedName>
        <fullName evidence="2">Uncharacterized protein</fullName>
    </submittedName>
</protein>
<dbReference type="Pfam" id="PF18952">
    <property type="entry name" value="DUF5696"/>
    <property type="match status" value="1"/>
</dbReference>
<name>W0FQ59_9BACT</name>
<sequence length="857" mass="96047">MRKKSILRRLLPWIIVLVALAALIVFVMVPIYSREERSFGRETSVFYYEGDQAPMTMENDDLLFEMDTATSQFTVTNKATGKVWYSNPKDWTKDSLAKGANAERLAATLNVTYIDSITTIELNNYTNSIAFQSFQPRMQEDGSIRVDYAIGKLERIYQIPSAITKERYTSFTDKLEKKDRKKLSNYYSLYEPSKLDKKSNKDEIIALYPSVTEQALYILKDGIDAKAKQAAEDYFTSAGYTAEDLEIDNQLKAGEREKSGAVFNVSVIYRLEGKDLVVEVPYSEITCGSDYPITYVSVLPMFGAGSNKQDGFILIPEGGGSLINYNNGKIYQEAYYANMFGWDYGTKRTEVINETEVAFDVFGMSQEDGSFICIMEGANSYGGISADVSGRLNDYNTVYAKYNVIHSDTYDVTSRSPRMMLMYESKIPDDTVSQRYRFLDGNGYVNMAKAYSEYLKAKPGMKQTEVRDDLPVNIELIGAIDKKQVKFGVPVDSIVTGTTFSEAEQILTELTDADISNLSIRYTGWANGGVRQKVLTSVHTVNELGGDKGMKALIAKAKEKGVDLYFDGITCFAYNSGIFNGFVPFSNASRFTTREVAKLYAYDIVTYRESDWMDPYYLVRPSYARQCAANLINALKDREAAGVAFRDIGNLLSADYYDSDTVTREQVKENDKQTLRDADSAGLKIIIKEGNEYALPYADLITDMDLTGNTYGMIDEKVPFYQMAIHGIKNYTGEAINLAGDYQGVLLECAEYGAGLNFSFMQQDTLVLQDSNFSCYASAGYGPWKEQTFAMITRYQKEMAGLNSQEMTDHRKLADGVSVTVYADGTEVYVNYNEIDYSGEGVTVPARDYLVKRGGGK</sequence>
<reference evidence="2" key="1">
    <citation type="journal article" date="2013" name="PLoS ONE">
        <title>Metagenomic insights into the carbohydrate-active enzymes carried by the microorganisms adhering to solid digesta in the rumen of cows.</title>
        <authorList>
            <person name="Wang L."/>
            <person name="Hatem A."/>
            <person name="Catalyurek U.V."/>
            <person name="Morrison M."/>
            <person name="Yu Z."/>
        </authorList>
    </citation>
    <scope>NUCLEOTIDE SEQUENCE</scope>
</reference>
<dbReference type="EMBL" id="KC246812">
    <property type="protein sequence ID" value="AHF24947.1"/>
    <property type="molecule type" value="Genomic_DNA"/>
</dbReference>
<proteinExistence type="predicted"/>
<keyword evidence="1" id="KW-0472">Membrane</keyword>